<evidence type="ECO:0000313" key="2">
    <source>
        <dbReference type="Proteomes" id="UP000248168"/>
    </source>
</evidence>
<dbReference type="InterPro" id="IPR053152">
    <property type="entry name" value="Hydrolase_YcaC-like"/>
</dbReference>
<sequence length="67" mass="7559">MNAWDDTAFRAAVEKAGKKRLIGGALYTEIYLAFPVVDAMRDGYDSMFVIERSAVCRNWRTGPRSNV</sequence>
<accession>A0A330KZS0</accession>
<dbReference type="SUPFAM" id="SSF52499">
    <property type="entry name" value="Isochorismatase-like hydrolases"/>
    <property type="match status" value="1"/>
</dbReference>
<dbReference type="EMBL" id="OUNR01000001">
    <property type="protein sequence ID" value="SPP62998.1"/>
    <property type="molecule type" value="Genomic_DNA"/>
</dbReference>
<reference evidence="2" key="1">
    <citation type="submission" date="2018-04" db="EMBL/GenBank/DDBJ databases">
        <authorList>
            <person name="Lucker S."/>
            <person name="Sakoula D."/>
        </authorList>
    </citation>
    <scope>NUCLEOTIDE SEQUENCE [LARGE SCALE GENOMIC DNA]</scope>
</reference>
<keyword evidence="2" id="KW-1185">Reference proteome</keyword>
<dbReference type="OrthoDB" id="9789777at2"/>
<evidence type="ECO:0000313" key="1">
    <source>
        <dbReference type="EMBL" id="SPP62998.1"/>
    </source>
</evidence>
<protein>
    <submittedName>
        <fullName evidence="1">Uncharacterized protein</fullName>
    </submittedName>
</protein>
<dbReference type="AlphaFoldDB" id="A0A330KZS0"/>
<gene>
    <name evidence="1" type="ORF">NITLEN_10084</name>
</gene>
<dbReference type="PANTHER" id="PTHR43559:SF1">
    <property type="entry name" value="HYDROLASE"/>
    <property type="match status" value="1"/>
</dbReference>
<dbReference type="PANTHER" id="PTHR43559">
    <property type="entry name" value="HYDROLASE YCAC-RELATED"/>
    <property type="match status" value="1"/>
</dbReference>
<dbReference type="Proteomes" id="UP000248168">
    <property type="component" value="Unassembled WGS sequence"/>
</dbReference>
<dbReference type="InterPro" id="IPR036380">
    <property type="entry name" value="Isochorismatase-like_sf"/>
</dbReference>
<organism evidence="1 2">
    <name type="scientific">Nitrospira lenta</name>
    <dbReference type="NCBI Taxonomy" id="1436998"/>
    <lineage>
        <taxon>Bacteria</taxon>
        <taxon>Pseudomonadati</taxon>
        <taxon>Nitrospirota</taxon>
        <taxon>Nitrospiria</taxon>
        <taxon>Nitrospirales</taxon>
        <taxon>Nitrospiraceae</taxon>
        <taxon>Nitrospira</taxon>
    </lineage>
</organism>
<dbReference type="RefSeq" id="WP_121987611.1">
    <property type="nucleotide sequence ID" value="NZ_OUNR01000001.1"/>
</dbReference>
<proteinExistence type="predicted"/>
<dbReference type="InParanoid" id="A0A330KZS0"/>
<name>A0A330KZS0_9BACT</name>